<feature type="region of interest" description="Disordered" evidence="1">
    <location>
        <begin position="30"/>
        <end position="65"/>
    </location>
</feature>
<keyword evidence="2" id="KW-0732">Signal</keyword>
<feature type="chain" id="PRO_5032923726" evidence="2">
    <location>
        <begin position="30"/>
        <end position="212"/>
    </location>
</feature>
<dbReference type="InterPro" id="IPR025711">
    <property type="entry name" value="PepSY"/>
</dbReference>
<feature type="compositionally biased region" description="Low complexity" evidence="1">
    <location>
        <begin position="36"/>
        <end position="51"/>
    </location>
</feature>
<name>A0A852R8L9_9MICO</name>
<proteinExistence type="predicted"/>
<dbReference type="EMBL" id="JACCBD010000001">
    <property type="protein sequence ID" value="NYD25646.1"/>
    <property type="molecule type" value="Genomic_DNA"/>
</dbReference>
<feature type="domain" description="PepSY" evidence="3">
    <location>
        <begin position="154"/>
        <end position="210"/>
    </location>
</feature>
<keyword evidence="5" id="KW-1185">Reference proteome</keyword>
<accession>A0A852R8L9</accession>
<dbReference type="Gene3D" id="3.10.450.40">
    <property type="match status" value="2"/>
</dbReference>
<comment type="caution">
    <text evidence="4">The sequence shown here is derived from an EMBL/GenBank/DDBJ whole genome shotgun (WGS) entry which is preliminary data.</text>
</comment>
<evidence type="ECO:0000256" key="2">
    <source>
        <dbReference type="SAM" id="SignalP"/>
    </source>
</evidence>
<dbReference type="Pfam" id="PF03413">
    <property type="entry name" value="PepSY"/>
    <property type="match status" value="1"/>
</dbReference>
<protein>
    <submittedName>
        <fullName evidence="4">Putative membrane protein YkoI</fullName>
    </submittedName>
</protein>
<organism evidence="4 5">
    <name type="scientific">Leucobacter aridicollis</name>
    <dbReference type="NCBI Taxonomy" id="283878"/>
    <lineage>
        <taxon>Bacteria</taxon>
        <taxon>Bacillati</taxon>
        <taxon>Actinomycetota</taxon>
        <taxon>Actinomycetes</taxon>
        <taxon>Micrococcales</taxon>
        <taxon>Microbacteriaceae</taxon>
        <taxon>Leucobacter</taxon>
    </lineage>
</organism>
<evidence type="ECO:0000256" key="1">
    <source>
        <dbReference type="SAM" id="MobiDB-lite"/>
    </source>
</evidence>
<reference evidence="4 5" key="1">
    <citation type="submission" date="2020-07" db="EMBL/GenBank/DDBJ databases">
        <title>Sequencing the genomes of 1000 actinobacteria strains.</title>
        <authorList>
            <person name="Klenk H.-P."/>
        </authorList>
    </citation>
    <scope>NUCLEOTIDE SEQUENCE [LARGE SCALE GENOMIC DNA]</scope>
    <source>
        <strain evidence="4 5">DSM 17380</strain>
    </source>
</reference>
<sequence length="212" mass="21820">MRHVGSTITIATALGAALLLSGCAPTVTAIPPTASPTQPAPEATPDATPEAGDGDAAVGTTPRDVDLTKTEFATSWRDALATGAKSFDGEPVSVSLEWNRTAWAYTVKLLSADEVYLATVNADSGAVIGEWTKQRDGGGRAGTPSNVFPADGVIEPSAAIAAALAAAPGTFEEWELEEDNGVLAYEVQIDQGHDDVDVRIDAASGKVLEVDQ</sequence>
<dbReference type="Proteomes" id="UP000586095">
    <property type="component" value="Unassembled WGS sequence"/>
</dbReference>
<evidence type="ECO:0000313" key="5">
    <source>
        <dbReference type="Proteomes" id="UP000586095"/>
    </source>
</evidence>
<dbReference type="AlphaFoldDB" id="A0A852R8L9"/>
<dbReference type="PROSITE" id="PS51257">
    <property type="entry name" value="PROKAR_LIPOPROTEIN"/>
    <property type="match status" value="1"/>
</dbReference>
<feature type="signal peptide" evidence="2">
    <location>
        <begin position="1"/>
        <end position="29"/>
    </location>
</feature>
<evidence type="ECO:0000313" key="4">
    <source>
        <dbReference type="EMBL" id="NYD25646.1"/>
    </source>
</evidence>
<dbReference type="RefSeq" id="WP_185986081.1">
    <property type="nucleotide sequence ID" value="NZ_BAAALZ010000002.1"/>
</dbReference>
<evidence type="ECO:0000259" key="3">
    <source>
        <dbReference type="Pfam" id="PF03413"/>
    </source>
</evidence>
<gene>
    <name evidence="4" type="ORF">BJ960_000449</name>
</gene>